<dbReference type="EMBL" id="LRBV02000009">
    <property type="status" value="NOT_ANNOTATED_CDS"/>
    <property type="molecule type" value="Genomic_DNA"/>
</dbReference>
<name>A0A7N2MGZ1_QUELO</name>
<keyword evidence="1" id="KW-0812">Transmembrane</keyword>
<dbReference type="InterPro" id="IPR044236">
    <property type="entry name" value="GDPD4"/>
</dbReference>
<keyword evidence="1" id="KW-0472">Membrane</keyword>
<dbReference type="Gramene" id="QL09p001297:mrna">
    <property type="protein sequence ID" value="QL09p001297:mrna"/>
    <property type="gene ID" value="QL09p001297"/>
</dbReference>
<reference evidence="2 3" key="1">
    <citation type="journal article" date="2016" name="G3 (Bethesda)">
        <title>First Draft Assembly and Annotation of the Genome of a California Endemic Oak Quercus lobata Nee (Fagaceae).</title>
        <authorList>
            <person name="Sork V.L."/>
            <person name="Fitz-Gibbon S.T."/>
            <person name="Puiu D."/>
            <person name="Crepeau M."/>
            <person name="Gugger P.F."/>
            <person name="Sherman R."/>
            <person name="Stevens K."/>
            <person name="Langley C.H."/>
            <person name="Pellegrini M."/>
            <person name="Salzberg S.L."/>
        </authorList>
    </citation>
    <scope>NUCLEOTIDE SEQUENCE [LARGE SCALE GENOMIC DNA]</scope>
    <source>
        <strain evidence="2 3">cv. SW786</strain>
    </source>
</reference>
<evidence type="ECO:0000313" key="2">
    <source>
        <dbReference type="EnsemblPlants" id="QL09p001297:mrna"/>
    </source>
</evidence>
<protein>
    <submittedName>
        <fullName evidence="2">Uncharacterized protein</fullName>
    </submittedName>
</protein>
<dbReference type="PANTHER" id="PTHR47449:SF2">
    <property type="entry name" value="GLYCEROPHOSPHODIESTER PHOSPHODIESTERASE GDPD4"/>
    <property type="match status" value="1"/>
</dbReference>
<sequence length="116" mass="13275">MAISMRSGRRQQRGEGGGFRIRLSSQRRLFRTIIISLVFIAVVPPIFFHFRLKRLHQIQGRKCGWMKDPPLVCAHGGDSTNAFPNTWFLPKGSLETLSYGLVDVIINNLRNHVNRT</sequence>
<dbReference type="PANTHER" id="PTHR47449">
    <property type="entry name" value="GLYCEROPHOSPHODIESTER PHOSPHODIESTERASE GDPD4"/>
    <property type="match status" value="1"/>
</dbReference>
<organism evidence="2 3">
    <name type="scientific">Quercus lobata</name>
    <name type="common">Valley oak</name>
    <dbReference type="NCBI Taxonomy" id="97700"/>
    <lineage>
        <taxon>Eukaryota</taxon>
        <taxon>Viridiplantae</taxon>
        <taxon>Streptophyta</taxon>
        <taxon>Embryophyta</taxon>
        <taxon>Tracheophyta</taxon>
        <taxon>Spermatophyta</taxon>
        <taxon>Magnoliopsida</taxon>
        <taxon>eudicotyledons</taxon>
        <taxon>Gunneridae</taxon>
        <taxon>Pentapetalae</taxon>
        <taxon>rosids</taxon>
        <taxon>fabids</taxon>
        <taxon>Fagales</taxon>
        <taxon>Fagaceae</taxon>
        <taxon>Quercus</taxon>
    </lineage>
</organism>
<dbReference type="InParanoid" id="A0A7N2MGZ1"/>
<dbReference type="AlphaFoldDB" id="A0A7N2MGZ1"/>
<dbReference type="Proteomes" id="UP000594261">
    <property type="component" value="Chromosome 9"/>
</dbReference>
<keyword evidence="3" id="KW-1185">Reference proteome</keyword>
<dbReference type="EnsemblPlants" id="QL09p001297:mrna">
    <property type="protein sequence ID" value="QL09p001297:mrna"/>
    <property type="gene ID" value="QL09p001297"/>
</dbReference>
<evidence type="ECO:0000313" key="3">
    <source>
        <dbReference type="Proteomes" id="UP000594261"/>
    </source>
</evidence>
<evidence type="ECO:0000256" key="1">
    <source>
        <dbReference type="SAM" id="Phobius"/>
    </source>
</evidence>
<keyword evidence="1" id="KW-1133">Transmembrane helix</keyword>
<accession>A0A7N2MGZ1</accession>
<reference evidence="2" key="2">
    <citation type="submission" date="2021-01" db="UniProtKB">
        <authorList>
            <consortium name="EnsemblPlants"/>
        </authorList>
    </citation>
    <scope>IDENTIFICATION</scope>
</reference>
<feature type="transmembrane region" description="Helical" evidence="1">
    <location>
        <begin position="29"/>
        <end position="50"/>
    </location>
</feature>
<proteinExistence type="predicted"/>